<dbReference type="EMBL" id="CM037162">
    <property type="protein sequence ID" value="KAH7863840.1"/>
    <property type="molecule type" value="Genomic_DNA"/>
</dbReference>
<reference evidence="1 2" key="1">
    <citation type="journal article" date="2021" name="Hortic Res">
        <title>High-quality reference genome and annotation aids understanding of berry development for evergreen blueberry (Vaccinium darrowii).</title>
        <authorList>
            <person name="Yu J."/>
            <person name="Hulse-Kemp A.M."/>
            <person name="Babiker E."/>
            <person name="Staton M."/>
        </authorList>
    </citation>
    <scope>NUCLEOTIDE SEQUENCE [LARGE SCALE GENOMIC DNA]</scope>
    <source>
        <strain evidence="2">cv. NJ 8807/NJ 8810</strain>
        <tissue evidence="1">Young leaf</tissue>
    </source>
</reference>
<comment type="caution">
    <text evidence="1">The sequence shown here is derived from an EMBL/GenBank/DDBJ whole genome shotgun (WGS) entry which is preliminary data.</text>
</comment>
<evidence type="ECO:0000313" key="2">
    <source>
        <dbReference type="Proteomes" id="UP000828048"/>
    </source>
</evidence>
<proteinExistence type="predicted"/>
<keyword evidence="2" id="KW-1185">Reference proteome</keyword>
<sequence>MCLTAHFIDDRSNFKKWVLGPFRCLSDNNCEILHSATLKTVKDWEIDSKISGLSLVETNVYNEMVEEIKDGVQQKKKLQLDGKLFCVKCCAEMFNLMANDAYEEIRDTIDKVSLLSSSFFMNGDKVSLLIPWNSASVWYLTACKLKEALELDAMCEFSSEDFWCEVPSADEWEKVRCICKLAESAEAVARSIFDTKYATANIFLLNLEELRAILFQESISSDSFTGKVAKKMLRRLIITFVVDTIHSIYSDYRNQALEKEKSVGESTSSDSEEELTNSLNPIIGHHSRIWTGIWRSRSCLEPRISICRNGGKLKAPSIPILSKMARDFLVIPMSVATSDE</sequence>
<evidence type="ECO:0000313" key="1">
    <source>
        <dbReference type="EMBL" id="KAH7863840.1"/>
    </source>
</evidence>
<accession>A0ACB7ZDB6</accession>
<dbReference type="Proteomes" id="UP000828048">
    <property type="component" value="Chromosome 12"/>
</dbReference>
<name>A0ACB7ZDB6_9ERIC</name>
<gene>
    <name evidence="1" type="ORF">Vadar_022548</name>
</gene>
<organism evidence="1 2">
    <name type="scientific">Vaccinium darrowii</name>
    <dbReference type="NCBI Taxonomy" id="229202"/>
    <lineage>
        <taxon>Eukaryota</taxon>
        <taxon>Viridiplantae</taxon>
        <taxon>Streptophyta</taxon>
        <taxon>Embryophyta</taxon>
        <taxon>Tracheophyta</taxon>
        <taxon>Spermatophyta</taxon>
        <taxon>Magnoliopsida</taxon>
        <taxon>eudicotyledons</taxon>
        <taxon>Gunneridae</taxon>
        <taxon>Pentapetalae</taxon>
        <taxon>asterids</taxon>
        <taxon>Ericales</taxon>
        <taxon>Ericaceae</taxon>
        <taxon>Vaccinioideae</taxon>
        <taxon>Vaccinieae</taxon>
        <taxon>Vaccinium</taxon>
    </lineage>
</organism>
<protein>
    <submittedName>
        <fullName evidence="1">Uncharacterized protein</fullName>
    </submittedName>
</protein>